<evidence type="ECO:0000313" key="1">
    <source>
        <dbReference type="EMBL" id="MCQ4121795.1"/>
    </source>
</evidence>
<name>A0ABT1QL41_9NOCA</name>
<reference evidence="1 2" key="1">
    <citation type="submission" date="2022-07" db="EMBL/GenBank/DDBJ databases">
        <title>Degradation activity of malathion, p-nitrophenol and potential low-temperature adaptation strategy of Rhodococcus sp. FXJ9.536.</title>
        <authorList>
            <person name="Huang J."/>
            <person name="Huang Y."/>
        </authorList>
    </citation>
    <scope>NUCLEOTIDE SEQUENCE [LARGE SCALE GENOMIC DNA]</scope>
    <source>
        <strain evidence="1 2">FXJ9.536</strain>
    </source>
</reference>
<keyword evidence="2" id="KW-1185">Reference proteome</keyword>
<evidence type="ECO:0000313" key="2">
    <source>
        <dbReference type="Proteomes" id="UP001524501"/>
    </source>
</evidence>
<proteinExistence type="predicted"/>
<sequence length="79" mass="8742">MSSHSELSFALDLTLDEARRRTAVLEAIGDNWDPVAVLAEEERAYDMLYSGLDAEQQRIYDDLVAAGVLPDRTGGRVTD</sequence>
<dbReference type="EMBL" id="JANFQF010000022">
    <property type="protein sequence ID" value="MCQ4121795.1"/>
    <property type="molecule type" value="Genomic_DNA"/>
</dbReference>
<dbReference type="RefSeq" id="WP_255972696.1">
    <property type="nucleotide sequence ID" value="NZ_JANFQF010000022.1"/>
</dbReference>
<gene>
    <name evidence="1" type="ORF">NOF53_21960</name>
</gene>
<dbReference type="Proteomes" id="UP001524501">
    <property type="component" value="Unassembled WGS sequence"/>
</dbReference>
<organism evidence="1 2">
    <name type="scientific">Rhodococcus tibetensis</name>
    <dbReference type="NCBI Taxonomy" id="2965064"/>
    <lineage>
        <taxon>Bacteria</taxon>
        <taxon>Bacillati</taxon>
        <taxon>Actinomycetota</taxon>
        <taxon>Actinomycetes</taxon>
        <taxon>Mycobacteriales</taxon>
        <taxon>Nocardiaceae</taxon>
        <taxon>Rhodococcus</taxon>
    </lineage>
</organism>
<dbReference type="InterPro" id="IPR045649">
    <property type="entry name" value="DUF6400"/>
</dbReference>
<protein>
    <submittedName>
        <fullName evidence="1">DUF6400 family protein</fullName>
    </submittedName>
</protein>
<accession>A0ABT1QL41</accession>
<comment type="caution">
    <text evidence="1">The sequence shown here is derived from an EMBL/GenBank/DDBJ whole genome shotgun (WGS) entry which is preliminary data.</text>
</comment>
<dbReference type="Pfam" id="PF19938">
    <property type="entry name" value="DUF6400"/>
    <property type="match status" value="1"/>
</dbReference>